<accession>A0AAV2NCT9</accession>
<dbReference type="Proteomes" id="UP001497644">
    <property type="component" value="Chromosome 13"/>
</dbReference>
<feature type="region of interest" description="Disordered" evidence="1">
    <location>
        <begin position="146"/>
        <end position="171"/>
    </location>
</feature>
<name>A0AAV2NCT9_9HYME</name>
<evidence type="ECO:0000313" key="3">
    <source>
        <dbReference type="Proteomes" id="UP001497644"/>
    </source>
</evidence>
<sequence length="171" mass="18991">MAVRRVAKSLSVNCSGKFIRDPSGKSAVRLAILAERSKIRLSVHHPAGSPVVVDAVAIPNAGEFFFPESKQTSFVGDGSALWRVSDPLNGRERSTARIYVWPQIFAERFCEVARQFLPAVRGIRLPSSNHLRYLFTSPIDRSIDRSIGEQGELRETTRPNDAVLTRNAEKS</sequence>
<dbReference type="EMBL" id="OZ034836">
    <property type="protein sequence ID" value="CAL1677823.1"/>
    <property type="molecule type" value="Genomic_DNA"/>
</dbReference>
<proteinExistence type="predicted"/>
<protein>
    <submittedName>
        <fullName evidence="2">Uncharacterized protein</fullName>
    </submittedName>
</protein>
<gene>
    <name evidence="2" type="ORF">LPLAT_LOCUS3779</name>
</gene>
<reference evidence="2" key="1">
    <citation type="submission" date="2024-04" db="EMBL/GenBank/DDBJ databases">
        <authorList>
            <consortium name="Molecular Ecology Group"/>
        </authorList>
    </citation>
    <scope>NUCLEOTIDE SEQUENCE</scope>
</reference>
<feature type="compositionally biased region" description="Basic and acidic residues" evidence="1">
    <location>
        <begin position="146"/>
        <end position="158"/>
    </location>
</feature>
<evidence type="ECO:0000256" key="1">
    <source>
        <dbReference type="SAM" id="MobiDB-lite"/>
    </source>
</evidence>
<dbReference type="AlphaFoldDB" id="A0AAV2NCT9"/>
<keyword evidence="3" id="KW-1185">Reference proteome</keyword>
<evidence type="ECO:0000313" key="2">
    <source>
        <dbReference type="EMBL" id="CAL1677823.1"/>
    </source>
</evidence>
<organism evidence="2 3">
    <name type="scientific">Lasius platythorax</name>
    <dbReference type="NCBI Taxonomy" id="488582"/>
    <lineage>
        <taxon>Eukaryota</taxon>
        <taxon>Metazoa</taxon>
        <taxon>Ecdysozoa</taxon>
        <taxon>Arthropoda</taxon>
        <taxon>Hexapoda</taxon>
        <taxon>Insecta</taxon>
        <taxon>Pterygota</taxon>
        <taxon>Neoptera</taxon>
        <taxon>Endopterygota</taxon>
        <taxon>Hymenoptera</taxon>
        <taxon>Apocrita</taxon>
        <taxon>Aculeata</taxon>
        <taxon>Formicoidea</taxon>
        <taxon>Formicidae</taxon>
        <taxon>Formicinae</taxon>
        <taxon>Lasius</taxon>
        <taxon>Lasius</taxon>
    </lineage>
</organism>